<accession>A0A179D6Q0</accession>
<gene>
    <name evidence="2" type="ORF">TDIS_0244</name>
</gene>
<comment type="caution">
    <text evidence="2">The sequence shown here is derived from an EMBL/GenBank/DDBJ whole genome shotgun (WGS) entry which is preliminary data.</text>
</comment>
<dbReference type="STRING" id="999894.TDIS_0244"/>
<keyword evidence="1" id="KW-1133">Transmembrane helix</keyword>
<sequence length="85" mass="9436">MFRNLALIWTFLFWASLALAGGSQEEKGGSFALISGLVLLGLLFSTALAGHLFLKRRVSRKVHHLLAYLTLVVALIHATYNIFLH</sequence>
<keyword evidence="3" id="KW-1185">Reference proteome</keyword>
<evidence type="ECO:0000256" key="1">
    <source>
        <dbReference type="SAM" id="Phobius"/>
    </source>
</evidence>
<proteinExistence type="predicted"/>
<feature type="transmembrane region" description="Helical" evidence="1">
    <location>
        <begin position="65"/>
        <end position="83"/>
    </location>
</feature>
<name>A0A179D6Q0_9BACT</name>
<dbReference type="Proteomes" id="UP000078390">
    <property type="component" value="Unassembled WGS sequence"/>
</dbReference>
<dbReference type="RefSeq" id="WP_068668453.1">
    <property type="nucleotide sequence ID" value="NZ_LWLG01000001.1"/>
</dbReference>
<keyword evidence="1" id="KW-0472">Membrane</keyword>
<evidence type="ECO:0000313" key="2">
    <source>
        <dbReference type="EMBL" id="OAQ21726.1"/>
    </source>
</evidence>
<dbReference type="EMBL" id="LWLG01000001">
    <property type="protein sequence ID" value="OAQ21726.1"/>
    <property type="molecule type" value="Genomic_DNA"/>
</dbReference>
<evidence type="ECO:0000313" key="3">
    <source>
        <dbReference type="Proteomes" id="UP000078390"/>
    </source>
</evidence>
<dbReference type="AlphaFoldDB" id="A0A179D6Q0"/>
<feature type="transmembrane region" description="Helical" evidence="1">
    <location>
        <begin position="30"/>
        <end position="53"/>
    </location>
</feature>
<reference evidence="2 3" key="1">
    <citation type="submission" date="2016-04" db="EMBL/GenBank/DDBJ databases">
        <title>Genome analysis of Thermosulfurimonas dismutans, the first thermophilic sulfur-disproportionating bacterium of the phylum Thermodesulfobacteria.</title>
        <authorList>
            <person name="Mardanov A.V."/>
            <person name="Beletsky A.V."/>
            <person name="Kadnikov V.V."/>
            <person name="Slobodkin A.I."/>
            <person name="Ravin N.V."/>
        </authorList>
    </citation>
    <scope>NUCLEOTIDE SEQUENCE [LARGE SCALE GENOMIC DNA]</scope>
    <source>
        <strain evidence="2 3">S95</strain>
    </source>
</reference>
<keyword evidence="1" id="KW-0812">Transmembrane</keyword>
<protein>
    <submittedName>
        <fullName evidence="2">Uncharacterized protein</fullName>
    </submittedName>
</protein>
<organism evidence="2 3">
    <name type="scientific">Thermosulfurimonas dismutans</name>
    <dbReference type="NCBI Taxonomy" id="999894"/>
    <lineage>
        <taxon>Bacteria</taxon>
        <taxon>Pseudomonadati</taxon>
        <taxon>Thermodesulfobacteriota</taxon>
        <taxon>Thermodesulfobacteria</taxon>
        <taxon>Thermodesulfobacteriales</taxon>
        <taxon>Thermodesulfobacteriaceae</taxon>
        <taxon>Thermosulfurimonas</taxon>
    </lineage>
</organism>